<name>A0A139XGM6_9CYAN</name>
<organism evidence="2 3">
    <name type="scientific">Scytonema hofmannii PCC 7110</name>
    <dbReference type="NCBI Taxonomy" id="128403"/>
    <lineage>
        <taxon>Bacteria</taxon>
        <taxon>Bacillati</taxon>
        <taxon>Cyanobacteriota</taxon>
        <taxon>Cyanophyceae</taxon>
        <taxon>Nostocales</taxon>
        <taxon>Scytonemataceae</taxon>
        <taxon>Scytonema</taxon>
    </lineage>
</organism>
<comment type="caution">
    <text evidence="2">The sequence shown here is derived from an EMBL/GenBank/DDBJ whole genome shotgun (WGS) entry which is preliminary data.</text>
</comment>
<dbReference type="EMBL" id="ANNX02000012">
    <property type="protein sequence ID" value="KYC43848.1"/>
    <property type="molecule type" value="Genomic_DNA"/>
</dbReference>
<dbReference type="STRING" id="128403.WA1_01450"/>
<dbReference type="SUPFAM" id="SSF53474">
    <property type="entry name" value="alpha/beta-Hydrolases"/>
    <property type="match status" value="1"/>
</dbReference>
<dbReference type="InterPro" id="IPR051049">
    <property type="entry name" value="Dienelactone_hydrolase-like"/>
</dbReference>
<feature type="domain" description="Dienelactone hydrolase" evidence="1">
    <location>
        <begin position="2"/>
        <end position="72"/>
    </location>
</feature>
<gene>
    <name evidence="2" type="ORF">WA1_01450</name>
</gene>
<accession>A0A139XGM6</accession>
<dbReference type="AlphaFoldDB" id="A0A139XGM6"/>
<dbReference type="PANTHER" id="PTHR46623:SF6">
    <property type="entry name" value="ALPHA_BETA-HYDROLASES SUPERFAMILY PROTEIN"/>
    <property type="match status" value="1"/>
</dbReference>
<dbReference type="Proteomes" id="UP000076925">
    <property type="component" value="Unassembled WGS sequence"/>
</dbReference>
<evidence type="ECO:0000313" key="2">
    <source>
        <dbReference type="EMBL" id="KYC43848.1"/>
    </source>
</evidence>
<dbReference type="Pfam" id="PF01738">
    <property type="entry name" value="DLH"/>
    <property type="match status" value="1"/>
</dbReference>
<dbReference type="InterPro" id="IPR029058">
    <property type="entry name" value="AB_hydrolase_fold"/>
</dbReference>
<dbReference type="GO" id="GO:0016787">
    <property type="term" value="F:hydrolase activity"/>
    <property type="evidence" value="ECO:0007669"/>
    <property type="project" value="InterPro"/>
</dbReference>
<dbReference type="PANTHER" id="PTHR46623">
    <property type="entry name" value="CARBOXYMETHYLENEBUTENOLIDASE-RELATED"/>
    <property type="match status" value="1"/>
</dbReference>
<proteinExistence type="predicted"/>
<dbReference type="InterPro" id="IPR002925">
    <property type="entry name" value="Dienelactn_hydro"/>
</dbReference>
<evidence type="ECO:0000313" key="3">
    <source>
        <dbReference type="Proteomes" id="UP000076925"/>
    </source>
</evidence>
<protein>
    <recommendedName>
        <fullName evidence="1">Dienelactone hydrolase domain-containing protein</fullName>
    </recommendedName>
</protein>
<dbReference type="Gene3D" id="3.40.50.1820">
    <property type="entry name" value="alpha/beta hydrolase"/>
    <property type="match status" value="1"/>
</dbReference>
<sequence length="77" mass="9242">MPIYLFFGDTDPFIPLERVRQMESRLKELGKDYTLKVYNDADHGFFCHERSSYNPLAAEDSWRELTRFFHKHLQESA</sequence>
<evidence type="ECO:0000259" key="1">
    <source>
        <dbReference type="Pfam" id="PF01738"/>
    </source>
</evidence>
<keyword evidence="3" id="KW-1185">Reference proteome</keyword>
<reference evidence="2 3" key="1">
    <citation type="journal article" date="2013" name="Genome Biol. Evol.">
        <title>Genomes of Stigonematalean cyanobacteria (subsection V) and the evolution of oxygenic photosynthesis from prokaryotes to plastids.</title>
        <authorList>
            <person name="Dagan T."/>
            <person name="Roettger M."/>
            <person name="Stucken K."/>
            <person name="Landan G."/>
            <person name="Koch R."/>
            <person name="Major P."/>
            <person name="Gould S.B."/>
            <person name="Goremykin V.V."/>
            <person name="Rippka R."/>
            <person name="Tandeau de Marsac N."/>
            <person name="Gugger M."/>
            <person name="Lockhart P.J."/>
            <person name="Allen J.F."/>
            <person name="Brune I."/>
            <person name="Maus I."/>
            <person name="Puhler A."/>
            <person name="Martin W.F."/>
        </authorList>
    </citation>
    <scope>NUCLEOTIDE SEQUENCE [LARGE SCALE GENOMIC DNA]</scope>
    <source>
        <strain evidence="2 3">PCC 7110</strain>
    </source>
</reference>